<feature type="transmembrane region" description="Helical" evidence="1">
    <location>
        <begin position="559"/>
        <end position="580"/>
    </location>
</feature>
<keyword evidence="1" id="KW-1133">Transmembrane helix</keyword>
<evidence type="ECO:0000259" key="2">
    <source>
        <dbReference type="Pfam" id="PF20163"/>
    </source>
</evidence>
<organism evidence="3 4">
    <name type="scientific">Aspergillus nanangensis</name>
    <dbReference type="NCBI Taxonomy" id="2582783"/>
    <lineage>
        <taxon>Eukaryota</taxon>
        <taxon>Fungi</taxon>
        <taxon>Dikarya</taxon>
        <taxon>Ascomycota</taxon>
        <taxon>Pezizomycotina</taxon>
        <taxon>Eurotiomycetes</taxon>
        <taxon>Eurotiomycetidae</taxon>
        <taxon>Eurotiales</taxon>
        <taxon>Aspergillaceae</taxon>
        <taxon>Aspergillus</taxon>
        <taxon>Aspergillus subgen. Circumdati</taxon>
    </lineage>
</organism>
<evidence type="ECO:0000256" key="1">
    <source>
        <dbReference type="SAM" id="Phobius"/>
    </source>
</evidence>
<name>A0AAD4H0Q3_ASPNN</name>
<sequence>MFGFRSGQSAGPWPKLQAAFSRSGYRGVGNQTVDGTELHQIHRAPSTRPADETFLTTTQAQRDGSSDTDPIQNVTPEGSKAQWIKGVYICATISAVVLLINIILVSVAGGLAAKNPRNVGFSATQVVYEGDCALTERWDTGLHLLINCLSTAILAASNFCMQSLVAPSREEVDQYHARRKWLDIGVPSVRNLFAVGRYRVNLWFVLLFTATPFHLLYNSAIFASVVKSGFAIIVAPRDLDSSTISSLRTPELEDCFYGFVGYDWDNFAAFIANGTYKQHSREECIELSNDKSPSTIRTIVVRTDSLNSTQGGNMAIFQSNMDVTPSNELRSEGIDPNLLYGSRMSETTWAFTVNNEVTYDTLNYSSLDCSDQIQDSNNACSDATQLSSWLWSTQPQSMDVVDSYISSNLSPDITAHVKDQICLYNEYFWTNTLPIGDCLVIPRNGQCQLFYNPPISIVVIITAAIKVAAMFFAAKVDRNRSAPLLTVGDAVASFITKPDPTTTGMCWMSNSDMERVWGSTPVSGPSQTALIHHSNTITHTELKPGHLTRSQLWWRAASIPRWIITLALCAICIIVGAYLLGQSGSGSGARTTSIKSWWQLGFGTPTGSVVLQQAKQWPILGYVVVANTPQFIITISYYFYNNVLTSMVAAAEYHSYGSTRRTLRVSWPRPDSSQRSTYWLSVPYQYSIPVLAIYAALHWTISQSLFYVQIVPYDLFGGHVDDQELRGLGYSPIAIFVSLLLGGVLVGSFLLVAVCRRLGSLIPLAGSSSAGISASCHPGVDVDASTVALGEVAWGETAALPEWMVGDGGDVAHCSFTSGEVLKPSLEKLYA</sequence>
<comment type="caution">
    <text evidence="3">The sequence shown here is derived from an EMBL/GenBank/DDBJ whole genome shotgun (WGS) entry which is preliminary data.</text>
</comment>
<gene>
    <name evidence="3" type="ORF">FE257_004580</name>
</gene>
<dbReference type="PANTHER" id="PTHR35395:SF1">
    <property type="entry name" value="DUF6536 DOMAIN-CONTAINING PROTEIN"/>
    <property type="match status" value="1"/>
</dbReference>
<keyword evidence="4" id="KW-1185">Reference proteome</keyword>
<dbReference type="PANTHER" id="PTHR35395">
    <property type="entry name" value="DUF6536 DOMAIN-CONTAINING PROTEIN"/>
    <property type="match status" value="1"/>
</dbReference>
<evidence type="ECO:0000313" key="3">
    <source>
        <dbReference type="EMBL" id="KAF9894958.1"/>
    </source>
</evidence>
<protein>
    <recommendedName>
        <fullName evidence="2">DUF6536 domain-containing protein</fullName>
    </recommendedName>
</protein>
<feature type="transmembrane region" description="Helical" evidence="1">
    <location>
        <begin position="730"/>
        <end position="754"/>
    </location>
</feature>
<feature type="transmembrane region" description="Helical" evidence="1">
    <location>
        <begin position="455"/>
        <end position="474"/>
    </location>
</feature>
<dbReference type="AlphaFoldDB" id="A0AAD4H0Q3"/>
<proteinExistence type="predicted"/>
<reference evidence="3" key="1">
    <citation type="journal article" date="2019" name="Beilstein J. Org. Chem.">
        <title>Nanangenines: drimane sesquiterpenoids as the dominant metabolite cohort of a novel Australian fungus, Aspergillus nanangensis.</title>
        <authorList>
            <person name="Lacey H.J."/>
            <person name="Gilchrist C.L.M."/>
            <person name="Crombie A."/>
            <person name="Kalaitzis J.A."/>
            <person name="Vuong D."/>
            <person name="Rutledge P.J."/>
            <person name="Turner P."/>
            <person name="Pitt J.I."/>
            <person name="Lacey E."/>
            <person name="Chooi Y.H."/>
            <person name="Piggott A.M."/>
        </authorList>
    </citation>
    <scope>NUCLEOTIDE SEQUENCE</scope>
    <source>
        <strain evidence="3">MST-FP2251</strain>
    </source>
</reference>
<feature type="transmembrane region" description="Helical" evidence="1">
    <location>
        <begin position="200"/>
        <end position="217"/>
    </location>
</feature>
<feature type="transmembrane region" description="Helical" evidence="1">
    <location>
        <begin position="619"/>
        <end position="640"/>
    </location>
</feature>
<dbReference type="Proteomes" id="UP001194746">
    <property type="component" value="Unassembled WGS sequence"/>
</dbReference>
<feature type="domain" description="DUF6536" evidence="2">
    <location>
        <begin position="83"/>
        <end position="238"/>
    </location>
</feature>
<evidence type="ECO:0000313" key="4">
    <source>
        <dbReference type="Proteomes" id="UP001194746"/>
    </source>
</evidence>
<keyword evidence="1" id="KW-0812">Transmembrane</keyword>
<reference evidence="3" key="2">
    <citation type="submission" date="2020-02" db="EMBL/GenBank/DDBJ databases">
        <authorList>
            <person name="Gilchrist C.L.M."/>
            <person name="Chooi Y.-H."/>
        </authorList>
    </citation>
    <scope>NUCLEOTIDE SEQUENCE</scope>
    <source>
        <strain evidence="3">MST-FP2251</strain>
    </source>
</reference>
<accession>A0AAD4H0Q3</accession>
<keyword evidence="1" id="KW-0472">Membrane</keyword>
<dbReference type="EMBL" id="VCAU01000002">
    <property type="protein sequence ID" value="KAF9894958.1"/>
    <property type="molecule type" value="Genomic_DNA"/>
</dbReference>
<dbReference type="Pfam" id="PF20163">
    <property type="entry name" value="DUF6536"/>
    <property type="match status" value="1"/>
</dbReference>
<feature type="transmembrane region" description="Helical" evidence="1">
    <location>
        <begin position="87"/>
        <end position="112"/>
    </location>
</feature>
<feature type="transmembrane region" description="Helical" evidence="1">
    <location>
        <begin position="688"/>
        <end position="710"/>
    </location>
</feature>
<dbReference type="InterPro" id="IPR046623">
    <property type="entry name" value="DUF6536"/>
</dbReference>